<protein>
    <submittedName>
        <fullName evidence="2">Uncharacterized protein</fullName>
    </submittedName>
</protein>
<feature type="region of interest" description="Disordered" evidence="1">
    <location>
        <begin position="192"/>
        <end position="230"/>
    </location>
</feature>
<dbReference type="EMBL" id="MN175499">
    <property type="protein sequence ID" value="QID05791.1"/>
    <property type="molecule type" value="Genomic_DNA"/>
</dbReference>
<organism evidence="2">
    <name type="scientific">Borely moumouvirus</name>
    <dbReference type="NCBI Taxonomy" id="2712067"/>
    <lineage>
        <taxon>Viruses</taxon>
        <taxon>Varidnaviria</taxon>
        <taxon>Bamfordvirae</taxon>
        <taxon>Nucleocytoviricota</taxon>
        <taxon>Megaviricetes</taxon>
        <taxon>Imitervirales</taxon>
        <taxon>Mimiviridae</taxon>
        <taxon>Megamimivirinae</taxon>
        <taxon>Moumouvirus</taxon>
    </lineage>
</organism>
<sequence length="230" mass="26632">MHKLLFCEPCTFNPKLEKFEDHISVNNEMYKLLIKNNYTDYISEDYCHNAYVFGKLYPLHYYKYVKDHYNDAAQTGFIDLDLVKSGVWFKKDKKGKKFDWPEICDWDDDNLRKTMRKINKAIIWFGTTHGGDVGASLYIHKTKGEIDSIIVDNGFFFGPKDSDTESESGSDYDSFLDFMKKYDQKKGIKNILDQFNSSDNENNDDNNDNNSHTDSGSDNNTDSNSGTESD</sequence>
<evidence type="ECO:0000256" key="1">
    <source>
        <dbReference type="SAM" id="MobiDB-lite"/>
    </source>
</evidence>
<feature type="compositionally biased region" description="Low complexity" evidence="1">
    <location>
        <begin position="208"/>
        <end position="230"/>
    </location>
</feature>
<proteinExistence type="predicted"/>
<accession>A0A6G6ABL2</accession>
<evidence type="ECO:0000313" key="2">
    <source>
        <dbReference type="EMBL" id="QID05791.1"/>
    </source>
</evidence>
<reference evidence="2" key="1">
    <citation type="submission" date="2019-07" db="EMBL/GenBank/DDBJ databases">
        <title>The discovery of a new lineage B mimivirus raises questions about particles surface fibrils.</title>
        <authorList>
            <person name="Silva L.K.S."/>
            <person name="Rodrigues R.A.L."/>
            <person name="Andrade A.C.S.P."/>
            <person name="Hikida H."/>
            <person name="Andreani J."/>
            <person name="Levasseur A."/>
            <person name="La Scola B."/>
            <person name="Abrahao J.S."/>
        </authorList>
    </citation>
    <scope>NUCLEOTIDE SEQUENCE</scope>
    <source>
        <strain evidence="2">B60</strain>
    </source>
</reference>
<name>A0A6G6ABL2_9VIRU</name>